<dbReference type="InterPro" id="IPR023395">
    <property type="entry name" value="MCP_dom_sf"/>
</dbReference>
<keyword evidence="3 9" id="KW-0813">Transport</keyword>
<evidence type="ECO:0000256" key="4">
    <source>
        <dbReference type="ARBA" id="ARBA00022692"/>
    </source>
</evidence>
<evidence type="ECO:0000256" key="2">
    <source>
        <dbReference type="ARBA" id="ARBA00006375"/>
    </source>
</evidence>
<evidence type="ECO:0000256" key="1">
    <source>
        <dbReference type="ARBA" id="ARBA00004141"/>
    </source>
</evidence>
<dbReference type="Pfam" id="PF00153">
    <property type="entry name" value="Mito_carr"/>
    <property type="match status" value="2"/>
</dbReference>
<keyword evidence="6" id="KW-1133">Transmembrane helix</keyword>
<evidence type="ECO:0000256" key="10">
    <source>
        <dbReference type="SAM" id="MobiDB-lite"/>
    </source>
</evidence>
<feature type="repeat" description="Solcar" evidence="8">
    <location>
        <begin position="150"/>
        <end position="237"/>
    </location>
</feature>
<dbReference type="InterPro" id="IPR018108">
    <property type="entry name" value="MCP_transmembrane"/>
</dbReference>
<evidence type="ECO:0000313" key="11">
    <source>
        <dbReference type="EnsemblMetazoa" id="XP_030840641"/>
    </source>
</evidence>
<dbReference type="GO" id="GO:0016020">
    <property type="term" value="C:membrane"/>
    <property type="evidence" value="ECO:0007669"/>
    <property type="project" value="UniProtKB-SubCell"/>
</dbReference>
<dbReference type="PROSITE" id="PS50920">
    <property type="entry name" value="SOLCAR"/>
    <property type="match status" value="2"/>
</dbReference>
<evidence type="ECO:0000256" key="8">
    <source>
        <dbReference type="PROSITE-ProRule" id="PRU00282"/>
    </source>
</evidence>
<reference evidence="12" key="1">
    <citation type="submission" date="2015-02" db="EMBL/GenBank/DDBJ databases">
        <title>Genome sequencing for Strongylocentrotus purpuratus.</title>
        <authorList>
            <person name="Murali S."/>
            <person name="Liu Y."/>
            <person name="Vee V."/>
            <person name="English A."/>
            <person name="Wang M."/>
            <person name="Skinner E."/>
            <person name="Han Y."/>
            <person name="Muzny D.M."/>
            <person name="Worley K.C."/>
            <person name="Gibbs R.A."/>
        </authorList>
    </citation>
    <scope>NUCLEOTIDE SEQUENCE</scope>
</reference>
<dbReference type="PANTHER" id="PTHR45618">
    <property type="entry name" value="MITOCHONDRIAL DICARBOXYLATE CARRIER-RELATED"/>
    <property type="match status" value="1"/>
</dbReference>
<keyword evidence="5" id="KW-0677">Repeat</keyword>
<evidence type="ECO:0000256" key="7">
    <source>
        <dbReference type="ARBA" id="ARBA00023136"/>
    </source>
</evidence>
<protein>
    <recommendedName>
        <fullName evidence="13">Mitochondrial dicarboxylate carrier</fullName>
    </recommendedName>
</protein>
<feature type="region of interest" description="Disordered" evidence="10">
    <location>
        <begin position="18"/>
        <end position="48"/>
    </location>
</feature>
<feature type="repeat" description="Solcar" evidence="8">
    <location>
        <begin position="56"/>
        <end position="136"/>
    </location>
</feature>
<feature type="compositionally biased region" description="Gly residues" evidence="10">
    <location>
        <begin position="30"/>
        <end position="39"/>
    </location>
</feature>
<evidence type="ECO:0000256" key="6">
    <source>
        <dbReference type="ARBA" id="ARBA00022989"/>
    </source>
</evidence>
<reference evidence="11" key="2">
    <citation type="submission" date="2021-01" db="UniProtKB">
        <authorList>
            <consortium name="EnsemblMetazoa"/>
        </authorList>
    </citation>
    <scope>IDENTIFICATION</scope>
</reference>
<sequence>MTGQVIFTPGSGANAAVPLDPASMKVPSSSGGGGGGGGVSPATTEKKEQYTTRRVARFYFGGFAGAGAACVTHPLDLVKVHLQTQQAVQMNASGMAVHIVKNEGVLALYNGLSASLCRQLSYSMARFGIYEAMKQRLTADDPSRPLPFYQKMLLAGFAGAVGGFVGTPADMINVRMQNDIKLQPAERRNYKHALDGLWQVYKKEGVVSLWNGWSMAVARGFLMTFGQVALYDQYKQFLLQSGYFNDNIMTHFTASTMAGTCATVLTQPADVLKIRPMSKSFK</sequence>
<dbReference type="SUPFAM" id="SSF103506">
    <property type="entry name" value="Mitochondrial carrier"/>
    <property type="match status" value="1"/>
</dbReference>
<dbReference type="Proteomes" id="UP000007110">
    <property type="component" value="Unassembled WGS sequence"/>
</dbReference>
<keyword evidence="4 8" id="KW-0812">Transmembrane</keyword>
<organism evidence="11 12">
    <name type="scientific">Strongylocentrotus purpuratus</name>
    <name type="common">Purple sea urchin</name>
    <dbReference type="NCBI Taxonomy" id="7668"/>
    <lineage>
        <taxon>Eukaryota</taxon>
        <taxon>Metazoa</taxon>
        <taxon>Echinodermata</taxon>
        <taxon>Eleutherozoa</taxon>
        <taxon>Echinozoa</taxon>
        <taxon>Echinoidea</taxon>
        <taxon>Euechinoidea</taxon>
        <taxon>Echinacea</taxon>
        <taxon>Camarodonta</taxon>
        <taxon>Echinidea</taxon>
        <taxon>Strongylocentrotidae</taxon>
        <taxon>Strongylocentrotus</taxon>
    </lineage>
</organism>
<keyword evidence="7 8" id="KW-0472">Membrane</keyword>
<dbReference type="AlphaFoldDB" id="A0A7M7NRY0"/>
<proteinExistence type="inferred from homology"/>
<evidence type="ECO:0008006" key="13">
    <source>
        <dbReference type="Google" id="ProtNLM"/>
    </source>
</evidence>
<keyword evidence="12" id="KW-1185">Reference proteome</keyword>
<name>A0A7M7NRY0_STRPU</name>
<evidence type="ECO:0000256" key="5">
    <source>
        <dbReference type="ARBA" id="ARBA00022737"/>
    </source>
</evidence>
<evidence type="ECO:0000256" key="9">
    <source>
        <dbReference type="RuleBase" id="RU000488"/>
    </source>
</evidence>
<dbReference type="RefSeq" id="XP_030840641.1">
    <property type="nucleotide sequence ID" value="XM_030984781.1"/>
</dbReference>
<dbReference type="GeneID" id="115923649"/>
<evidence type="ECO:0000256" key="3">
    <source>
        <dbReference type="ARBA" id="ARBA00022448"/>
    </source>
</evidence>
<accession>A0A7M7NRY0</accession>
<evidence type="ECO:0000313" key="12">
    <source>
        <dbReference type="Proteomes" id="UP000007110"/>
    </source>
</evidence>
<comment type="similarity">
    <text evidence="2 9">Belongs to the mitochondrial carrier (TC 2.A.29) family.</text>
</comment>
<dbReference type="InterPro" id="IPR050391">
    <property type="entry name" value="Mito_Metabolite_Transporter"/>
</dbReference>
<dbReference type="Gene3D" id="1.50.40.10">
    <property type="entry name" value="Mitochondrial carrier domain"/>
    <property type="match status" value="1"/>
</dbReference>
<dbReference type="EnsemblMetazoa" id="XM_030984781">
    <property type="protein sequence ID" value="XP_030840641"/>
    <property type="gene ID" value="LOC115923649"/>
</dbReference>
<comment type="subcellular location">
    <subcellularLocation>
        <location evidence="1">Membrane</location>
        <topology evidence="1">Multi-pass membrane protein</topology>
    </subcellularLocation>
</comment>